<protein>
    <submittedName>
        <fullName evidence="1">Uncharacterized protein</fullName>
    </submittedName>
</protein>
<dbReference type="EMBL" id="MT143507">
    <property type="protein sequence ID" value="QJA97586.1"/>
    <property type="molecule type" value="Genomic_DNA"/>
</dbReference>
<dbReference type="AlphaFoldDB" id="A0A6M3LQN2"/>
<accession>A0A6M3LQN2</accession>
<gene>
    <name evidence="1" type="ORF">MM415B06105_0004</name>
</gene>
<organism evidence="1">
    <name type="scientific">viral metagenome</name>
    <dbReference type="NCBI Taxonomy" id="1070528"/>
    <lineage>
        <taxon>unclassified sequences</taxon>
        <taxon>metagenomes</taxon>
        <taxon>organismal metagenomes</taxon>
    </lineage>
</organism>
<name>A0A6M3LQN2_9ZZZZ</name>
<proteinExistence type="predicted"/>
<evidence type="ECO:0000313" key="1">
    <source>
        <dbReference type="EMBL" id="QJA97586.1"/>
    </source>
</evidence>
<sequence>MLAMCARHNWLAAIAQYIAARDTAPPAGYTMQDLWDHQAYWRLVEEIWTERYQAGR</sequence>
<reference evidence="1" key="1">
    <citation type="submission" date="2020-03" db="EMBL/GenBank/DDBJ databases">
        <title>The deep terrestrial virosphere.</title>
        <authorList>
            <person name="Holmfeldt K."/>
            <person name="Nilsson E."/>
            <person name="Simone D."/>
            <person name="Lopez-Fernandez M."/>
            <person name="Wu X."/>
            <person name="de Brujin I."/>
            <person name="Lundin D."/>
            <person name="Andersson A."/>
            <person name="Bertilsson S."/>
            <person name="Dopson M."/>
        </authorList>
    </citation>
    <scope>NUCLEOTIDE SEQUENCE</scope>
    <source>
        <strain evidence="1">MM415B06105</strain>
    </source>
</reference>